<evidence type="ECO:0000256" key="3">
    <source>
        <dbReference type="SAM" id="Phobius"/>
    </source>
</evidence>
<evidence type="ECO:0000313" key="5">
    <source>
        <dbReference type="EMBL" id="TFK50908.1"/>
    </source>
</evidence>
<feature type="region of interest" description="Disordered" evidence="2">
    <location>
        <begin position="372"/>
        <end position="393"/>
    </location>
</feature>
<dbReference type="Proteomes" id="UP000305948">
    <property type="component" value="Unassembled WGS sequence"/>
</dbReference>
<dbReference type="Gene3D" id="3.40.50.720">
    <property type="entry name" value="NAD(P)-binding Rossmann-like Domain"/>
    <property type="match status" value="1"/>
</dbReference>
<dbReference type="InterPro" id="IPR036291">
    <property type="entry name" value="NAD(P)-bd_dom_sf"/>
</dbReference>
<dbReference type="PANTHER" id="PTHR43157">
    <property type="entry name" value="PHOSPHATIDYLINOSITOL-GLYCAN BIOSYNTHESIS CLASS F PROTEIN-RELATED"/>
    <property type="match status" value="1"/>
</dbReference>
<dbReference type="InterPro" id="IPR013968">
    <property type="entry name" value="PKS_KR"/>
</dbReference>
<proteinExistence type="predicted"/>
<dbReference type="PANTHER" id="PTHR43157:SF31">
    <property type="entry name" value="PHOSPHATIDYLINOSITOL-GLYCAN BIOSYNTHESIS CLASS F PROTEIN"/>
    <property type="match status" value="1"/>
</dbReference>
<feature type="compositionally biased region" description="Polar residues" evidence="2">
    <location>
        <begin position="425"/>
        <end position="439"/>
    </location>
</feature>
<keyword evidence="6" id="KW-1185">Reference proteome</keyword>
<keyword evidence="3" id="KW-0812">Transmembrane</keyword>
<keyword evidence="1" id="KW-0560">Oxidoreductase</keyword>
<evidence type="ECO:0000256" key="1">
    <source>
        <dbReference type="ARBA" id="ARBA00023002"/>
    </source>
</evidence>
<keyword evidence="3" id="KW-1133">Transmembrane helix</keyword>
<organism evidence="5 6">
    <name type="scientific">Heliocybe sulcata</name>
    <dbReference type="NCBI Taxonomy" id="5364"/>
    <lineage>
        <taxon>Eukaryota</taxon>
        <taxon>Fungi</taxon>
        <taxon>Dikarya</taxon>
        <taxon>Basidiomycota</taxon>
        <taxon>Agaricomycotina</taxon>
        <taxon>Agaricomycetes</taxon>
        <taxon>Gloeophyllales</taxon>
        <taxon>Gloeophyllaceae</taxon>
        <taxon>Heliocybe</taxon>
    </lineage>
</organism>
<feature type="region of interest" description="Disordered" evidence="2">
    <location>
        <begin position="418"/>
        <end position="439"/>
    </location>
</feature>
<sequence>MVVQVLWNVVDAVIPKGYYWHVALSILAIVVIHAFAQGRTTNRDRDLHARVILVTGGFTPLGLTLIQTLAQRGAHVIALSPEPVDAFQTEVLIDVLRSKTSNEQIYAEECDLSSPQSVRAFCTRFLTGQDTRLDAIVFAHEYQHIGSLFANKSAAEALEYRRQSGSMATFLMTTLLLPALLTAPVERDIRVINVVNPFYAAAVPIFSPTITSPPSASTFLREGWRSLRQIVLTRHLQRILDALPSGAQVPTTDETSSVPVVSDKLQRSNIVAVSVSPGMSRADTVAGLLGADSAANRSVLGVILYMLLQPILRLVTKSPSAATQSVLHALFLPTPYKEHSSEGQLTEVLKPGALYSECAVVTLRVPSLPESEKEKLGLKPEGGNEVVKDDGEIGGQDVGRVVWEGYEESLKRWEASVTTEVEKSGSGSVTPPSVDTPNA</sequence>
<evidence type="ECO:0000313" key="6">
    <source>
        <dbReference type="Proteomes" id="UP000305948"/>
    </source>
</evidence>
<dbReference type="STRING" id="5364.A0A5C3N455"/>
<dbReference type="OrthoDB" id="191979at2759"/>
<dbReference type="SUPFAM" id="SSF51735">
    <property type="entry name" value="NAD(P)-binding Rossmann-fold domains"/>
    <property type="match status" value="1"/>
</dbReference>
<gene>
    <name evidence="5" type="ORF">OE88DRAFT_1700544</name>
</gene>
<accession>A0A5C3N455</accession>
<dbReference type="GO" id="GO:0016491">
    <property type="term" value="F:oxidoreductase activity"/>
    <property type="evidence" value="ECO:0007669"/>
    <property type="project" value="UniProtKB-KW"/>
</dbReference>
<evidence type="ECO:0000259" key="4">
    <source>
        <dbReference type="Pfam" id="PF08659"/>
    </source>
</evidence>
<dbReference type="AlphaFoldDB" id="A0A5C3N455"/>
<feature type="domain" description="Ketoreductase (KR)" evidence="4">
    <location>
        <begin position="52"/>
        <end position="137"/>
    </location>
</feature>
<protein>
    <recommendedName>
        <fullName evidence="4">Ketoreductase (KR) domain-containing protein</fullName>
    </recommendedName>
</protein>
<dbReference type="EMBL" id="ML213512">
    <property type="protein sequence ID" value="TFK50908.1"/>
    <property type="molecule type" value="Genomic_DNA"/>
</dbReference>
<keyword evidence="3" id="KW-0472">Membrane</keyword>
<feature type="transmembrane region" description="Helical" evidence="3">
    <location>
        <begin position="47"/>
        <end position="66"/>
    </location>
</feature>
<feature type="transmembrane region" description="Helical" evidence="3">
    <location>
        <begin position="18"/>
        <end position="35"/>
    </location>
</feature>
<reference evidence="5 6" key="1">
    <citation type="journal article" date="2019" name="Nat. Ecol. Evol.">
        <title>Megaphylogeny resolves global patterns of mushroom evolution.</title>
        <authorList>
            <person name="Varga T."/>
            <person name="Krizsan K."/>
            <person name="Foldi C."/>
            <person name="Dima B."/>
            <person name="Sanchez-Garcia M."/>
            <person name="Sanchez-Ramirez S."/>
            <person name="Szollosi G.J."/>
            <person name="Szarkandi J.G."/>
            <person name="Papp V."/>
            <person name="Albert L."/>
            <person name="Andreopoulos W."/>
            <person name="Angelini C."/>
            <person name="Antonin V."/>
            <person name="Barry K.W."/>
            <person name="Bougher N.L."/>
            <person name="Buchanan P."/>
            <person name="Buyck B."/>
            <person name="Bense V."/>
            <person name="Catcheside P."/>
            <person name="Chovatia M."/>
            <person name="Cooper J."/>
            <person name="Damon W."/>
            <person name="Desjardin D."/>
            <person name="Finy P."/>
            <person name="Geml J."/>
            <person name="Haridas S."/>
            <person name="Hughes K."/>
            <person name="Justo A."/>
            <person name="Karasinski D."/>
            <person name="Kautmanova I."/>
            <person name="Kiss B."/>
            <person name="Kocsube S."/>
            <person name="Kotiranta H."/>
            <person name="LaButti K.M."/>
            <person name="Lechner B.E."/>
            <person name="Liimatainen K."/>
            <person name="Lipzen A."/>
            <person name="Lukacs Z."/>
            <person name="Mihaltcheva S."/>
            <person name="Morgado L.N."/>
            <person name="Niskanen T."/>
            <person name="Noordeloos M.E."/>
            <person name="Ohm R.A."/>
            <person name="Ortiz-Santana B."/>
            <person name="Ovrebo C."/>
            <person name="Racz N."/>
            <person name="Riley R."/>
            <person name="Savchenko A."/>
            <person name="Shiryaev A."/>
            <person name="Soop K."/>
            <person name="Spirin V."/>
            <person name="Szebenyi C."/>
            <person name="Tomsovsky M."/>
            <person name="Tulloss R.E."/>
            <person name="Uehling J."/>
            <person name="Grigoriev I.V."/>
            <person name="Vagvolgyi C."/>
            <person name="Papp T."/>
            <person name="Martin F.M."/>
            <person name="Miettinen O."/>
            <person name="Hibbett D.S."/>
            <person name="Nagy L.G."/>
        </authorList>
    </citation>
    <scope>NUCLEOTIDE SEQUENCE [LARGE SCALE GENOMIC DNA]</scope>
    <source>
        <strain evidence="5 6">OMC1185</strain>
    </source>
</reference>
<name>A0A5C3N455_9AGAM</name>
<evidence type="ECO:0000256" key="2">
    <source>
        <dbReference type="SAM" id="MobiDB-lite"/>
    </source>
</evidence>
<dbReference type="Pfam" id="PF08659">
    <property type="entry name" value="KR"/>
    <property type="match status" value="1"/>
</dbReference>